<proteinExistence type="inferred from homology"/>
<feature type="signal peptide" evidence="4">
    <location>
        <begin position="1"/>
        <end position="28"/>
    </location>
</feature>
<gene>
    <name evidence="5" type="ORF">RHODO2019_17085</name>
</gene>
<sequence length="513" mass="46846">MAVSGLGVALSSALLVVGLASGAGEAFAAQPTVGLLTAKSFAVLAGSTVTNTGPTKVSGDLGVYPGAAVTGSPEVSNGSIHAADDVARQAQIDLTIGYNDAAGRAPTETLSSAELGGRTLAPGVYKESSALGLTGTVTLDGENNPDAVFIFQVGSTLITGSSSNVALVRGAQACNVFWQVGSSATLGTSTTFVGSVLALTSISLKTGATVQGRVLARNGAVTLDTNTITRPTCETQSTTTTAGATTTTAGATTTTAGATTTTAGATTTTAGATTTTAGATTTTAGATTTTAGATTTTAGATTTTAGATTTTATAPPVVGGTGGAGAGGGTGTGAPVGGGGAPAGAGGTAGSGDTAGTGGAGAGAGSGDTAGTGGAGAGAGSGDTAGTGGAGAGAGGAGAGDTAGAGVAGTGAASAGVLGARVSRGSVVAGSAEVAGAAGGSSGVAGARTARAVVPLGHPETGAGGAANRTNTMLVELGLVMLAGSVLAMGLAVRQRREVLAAEDGVGAHRARP</sequence>
<evidence type="ECO:0000256" key="4">
    <source>
        <dbReference type="SAM" id="SignalP"/>
    </source>
</evidence>
<dbReference type="Proteomes" id="UP001164965">
    <property type="component" value="Chromosome"/>
</dbReference>
<accession>A0ABY6NZK7</accession>
<name>A0ABY6NZK7_9NOCA</name>
<feature type="region of interest" description="Disordered" evidence="3">
    <location>
        <begin position="306"/>
        <end position="366"/>
    </location>
</feature>
<evidence type="ECO:0000313" key="6">
    <source>
        <dbReference type="Proteomes" id="UP001164965"/>
    </source>
</evidence>
<keyword evidence="6" id="KW-1185">Reference proteome</keyword>
<evidence type="ECO:0000256" key="3">
    <source>
        <dbReference type="SAM" id="MobiDB-lite"/>
    </source>
</evidence>
<dbReference type="RefSeq" id="WP_265382902.1">
    <property type="nucleotide sequence ID" value="NZ_CP110615.1"/>
</dbReference>
<dbReference type="Pfam" id="PF11999">
    <property type="entry name" value="Ice_binding"/>
    <property type="match status" value="1"/>
</dbReference>
<evidence type="ECO:0000313" key="5">
    <source>
        <dbReference type="EMBL" id="UZJ24796.1"/>
    </source>
</evidence>
<evidence type="ECO:0000256" key="2">
    <source>
        <dbReference type="ARBA" id="ARBA00022729"/>
    </source>
</evidence>
<dbReference type="EMBL" id="CP110615">
    <property type="protein sequence ID" value="UZJ24796.1"/>
    <property type="molecule type" value="Genomic_DNA"/>
</dbReference>
<reference evidence="5" key="1">
    <citation type="submission" date="2022-10" db="EMBL/GenBank/DDBJ databases">
        <title>Rhodococcus sp.75.</title>
        <authorList>
            <person name="Sun M."/>
        </authorList>
    </citation>
    <scope>NUCLEOTIDE SEQUENCE</scope>
    <source>
        <strain evidence="5">75</strain>
    </source>
</reference>
<feature type="compositionally biased region" description="Low complexity" evidence="3">
    <location>
        <begin position="306"/>
        <end position="318"/>
    </location>
</feature>
<keyword evidence="2 4" id="KW-0732">Signal</keyword>
<evidence type="ECO:0000256" key="1">
    <source>
        <dbReference type="ARBA" id="ARBA00005445"/>
    </source>
</evidence>
<comment type="similarity">
    <text evidence="1">Belongs to the ice-binding protein family.</text>
</comment>
<dbReference type="InterPro" id="IPR021884">
    <property type="entry name" value="Ice-bd_prot"/>
</dbReference>
<feature type="chain" id="PRO_5046840662" evidence="4">
    <location>
        <begin position="29"/>
        <end position="513"/>
    </location>
</feature>
<organism evidence="5 6">
    <name type="scientific">Rhodococcus antarcticus</name>
    <dbReference type="NCBI Taxonomy" id="2987751"/>
    <lineage>
        <taxon>Bacteria</taxon>
        <taxon>Bacillati</taxon>
        <taxon>Actinomycetota</taxon>
        <taxon>Actinomycetes</taxon>
        <taxon>Mycobacteriales</taxon>
        <taxon>Nocardiaceae</taxon>
        <taxon>Rhodococcus</taxon>
    </lineage>
</organism>
<protein>
    <submittedName>
        <fullName evidence="5">Ice-binding family protein</fullName>
    </submittedName>
</protein>
<feature type="compositionally biased region" description="Gly residues" evidence="3">
    <location>
        <begin position="319"/>
        <end position="366"/>
    </location>
</feature>